<evidence type="ECO:0000313" key="2">
    <source>
        <dbReference type="EMBL" id="BAT75017.1"/>
    </source>
</evidence>
<feature type="transmembrane region" description="Helical" evidence="1">
    <location>
        <begin position="98"/>
        <end position="119"/>
    </location>
</feature>
<dbReference type="EMBL" id="AP015034">
    <property type="protein sequence ID" value="BAT75017.1"/>
    <property type="molecule type" value="Genomic_DNA"/>
</dbReference>
<keyword evidence="1" id="KW-0812">Transmembrane</keyword>
<sequence length="124" mass="14599">MKQNIFFSCIINVMCLHKIISTLYLDSVSSSMFYVNMEIDPTRSVVKIKYQDNFCMVHLLVESKITFDCCPLQISNVIRYQYPCSTGVRDLLRKIWRFFLFALQFIVMLKDFIPFPYGINLVSV</sequence>
<dbReference type="AlphaFoldDB" id="A0A0S3R371"/>
<gene>
    <name evidence="2" type="primary">Vigan.01G281100</name>
    <name evidence="2" type="ORF">VIGAN_01281100</name>
</gene>
<keyword evidence="1" id="KW-0472">Membrane</keyword>
<protein>
    <submittedName>
        <fullName evidence="2">Uncharacterized protein</fullName>
    </submittedName>
</protein>
<evidence type="ECO:0000313" key="3">
    <source>
        <dbReference type="Proteomes" id="UP000291084"/>
    </source>
</evidence>
<keyword evidence="3" id="KW-1185">Reference proteome</keyword>
<reference evidence="2 3" key="1">
    <citation type="journal article" date="2015" name="Sci. Rep.">
        <title>The power of single molecule real-time sequencing technology in the de novo assembly of a eukaryotic genome.</title>
        <authorList>
            <person name="Sakai H."/>
            <person name="Naito K."/>
            <person name="Ogiso-Tanaka E."/>
            <person name="Takahashi Y."/>
            <person name="Iseki K."/>
            <person name="Muto C."/>
            <person name="Satou K."/>
            <person name="Teruya K."/>
            <person name="Shiroma A."/>
            <person name="Shimoji M."/>
            <person name="Hirano T."/>
            <person name="Itoh T."/>
            <person name="Kaga A."/>
            <person name="Tomooka N."/>
        </authorList>
    </citation>
    <scope>NUCLEOTIDE SEQUENCE [LARGE SCALE GENOMIC DNA]</scope>
    <source>
        <strain evidence="3">cv. Shumari</strain>
    </source>
</reference>
<organism evidence="2 3">
    <name type="scientific">Vigna angularis var. angularis</name>
    <dbReference type="NCBI Taxonomy" id="157739"/>
    <lineage>
        <taxon>Eukaryota</taxon>
        <taxon>Viridiplantae</taxon>
        <taxon>Streptophyta</taxon>
        <taxon>Embryophyta</taxon>
        <taxon>Tracheophyta</taxon>
        <taxon>Spermatophyta</taxon>
        <taxon>Magnoliopsida</taxon>
        <taxon>eudicotyledons</taxon>
        <taxon>Gunneridae</taxon>
        <taxon>Pentapetalae</taxon>
        <taxon>rosids</taxon>
        <taxon>fabids</taxon>
        <taxon>Fabales</taxon>
        <taxon>Fabaceae</taxon>
        <taxon>Papilionoideae</taxon>
        <taxon>50 kb inversion clade</taxon>
        <taxon>NPAAA clade</taxon>
        <taxon>indigoferoid/millettioid clade</taxon>
        <taxon>Phaseoleae</taxon>
        <taxon>Vigna</taxon>
    </lineage>
</organism>
<name>A0A0S3R371_PHAAN</name>
<proteinExistence type="predicted"/>
<dbReference type="Proteomes" id="UP000291084">
    <property type="component" value="Chromosome 1"/>
</dbReference>
<accession>A0A0S3R371</accession>
<keyword evidence="1" id="KW-1133">Transmembrane helix</keyword>
<evidence type="ECO:0000256" key="1">
    <source>
        <dbReference type="SAM" id="Phobius"/>
    </source>
</evidence>